<feature type="compositionally biased region" description="Polar residues" evidence="1">
    <location>
        <begin position="16"/>
        <end position="26"/>
    </location>
</feature>
<organism evidence="2 3">
    <name type="scientific">Alternaria panax</name>
    <dbReference type="NCBI Taxonomy" id="48097"/>
    <lineage>
        <taxon>Eukaryota</taxon>
        <taxon>Fungi</taxon>
        <taxon>Dikarya</taxon>
        <taxon>Ascomycota</taxon>
        <taxon>Pezizomycotina</taxon>
        <taxon>Dothideomycetes</taxon>
        <taxon>Pleosporomycetidae</taxon>
        <taxon>Pleosporales</taxon>
        <taxon>Pleosporineae</taxon>
        <taxon>Pleosporaceae</taxon>
        <taxon>Alternaria</taxon>
        <taxon>Alternaria sect. Panax</taxon>
    </lineage>
</organism>
<protein>
    <submittedName>
        <fullName evidence="2">Uncharacterized protein</fullName>
    </submittedName>
</protein>
<dbReference type="EMBL" id="JAANER010000005">
    <property type="protein sequence ID" value="KAG9189754.1"/>
    <property type="molecule type" value="Genomic_DNA"/>
</dbReference>
<comment type="caution">
    <text evidence="2">The sequence shown here is derived from an EMBL/GenBank/DDBJ whole genome shotgun (WGS) entry which is preliminary data.</text>
</comment>
<feature type="region of interest" description="Disordered" evidence="1">
    <location>
        <begin position="1"/>
        <end position="26"/>
    </location>
</feature>
<sequence length="293" mass="33018">MEQLSTHVPLPASLEASGNNDPTTHATRMEKDWEFNPANDIKSPAAVRSPTLSFTFGQFVAECVRNTSINQSPHSVLIVEAMIDEMINIGITPLAWAQTNFSKEMLKFDFIIRIPPVEDEEPNINYYGMPFSHTAFLVSEISATSELMKAVPSGNHTADNTFPDLFTLPDYTCKGMYELADMLDIMHAHGVSPKEYVTQLNVPCDEPSFLVCMEYADRLLPMRQAIRNRSIIRHMMLCANLIRKSVHNPTTNPTFRAFLKPRILGESFSLLDARPAPDDPKRRFVYALPVINI</sequence>
<evidence type="ECO:0000256" key="1">
    <source>
        <dbReference type="SAM" id="MobiDB-lite"/>
    </source>
</evidence>
<keyword evidence="3" id="KW-1185">Reference proteome</keyword>
<reference evidence="2" key="1">
    <citation type="submission" date="2021-07" db="EMBL/GenBank/DDBJ databases">
        <title>Genome Resource of American Ginseng Black Spot Pathogen Alternaria panax.</title>
        <authorList>
            <person name="Qiu C."/>
            <person name="Wang W."/>
            <person name="Liu Z."/>
        </authorList>
    </citation>
    <scope>NUCLEOTIDE SEQUENCE</scope>
    <source>
        <strain evidence="2">BNCC115425</strain>
    </source>
</reference>
<proteinExistence type="predicted"/>
<evidence type="ECO:0000313" key="3">
    <source>
        <dbReference type="Proteomes" id="UP001199106"/>
    </source>
</evidence>
<name>A0AAD4FLN1_9PLEO</name>
<dbReference type="Proteomes" id="UP001199106">
    <property type="component" value="Unassembled WGS sequence"/>
</dbReference>
<accession>A0AAD4FLN1</accession>
<gene>
    <name evidence="2" type="ORF">G6011_06622</name>
</gene>
<evidence type="ECO:0000313" key="2">
    <source>
        <dbReference type="EMBL" id="KAG9189754.1"/>
    </source>
</evidence>
<dbReference type="AlphaFoldDB" id="A0AAD4FLN1"/>